<evidence type="ECO:0000256" key="1">
    <source>
        <dbReference type="ARBA" id="ARBA00004123"/>
    </source>
</evidence>
<dbReference type="Proteomes" id="UP001152622">
    <property type="component" value="Chromosome 7"/>
</dbReference>
<evidence type="ECO:0000256" key="5">
    <source>
        <dbReference type="ARBA" id="ARBA00023242"/>
    </source>
</evidence>
<reference evidence="7" key="1">
    <citation type="journal article" date="2023" name="Science">
        <title>Genome structures resolve the early diversification of teleost fishes.</title>
        <authorList>
            <person name="Parey E."/>
            <person name="Louis A."/>
            <person name="Montfort J."/>
            <person name="Bouchez O."/>
            <person name="Roques C."/>
            <person name="Iampietro C."/>
            <person name="Lluch J."/>
            <person name="Castinel A."/>
            <person name="Donnadieu C."/>
            <person name="Desvignes T."/>
            <person name="Floi Bucao C."/>
            <person name="Jouanno E."/>
            <person name="Wen M."/>
            <person name="Mejri S."/>
            <person name="Dirks R."/>
            <person name="Jansen H."/>
            <person name="Henkel C."/>
            <person name="Chen W.J."/>
            <person name="Zahm M."/>
            <person name="Cabau C."/>
            <person name="Klopp C."/>
            <person name="Thompson A.W."/>
            <person name="Robinson-Rechavi M."/>
            <person name="Braasch I."/>
            <person name="Lecointre G."/>
            <person name="Bobe J."/>
            <person name="Postlethwait J.H."/>
            <person name="Berthelot C."/>
            <person name="Roest Crollius H."/>
            <person name="Guiguen Y."/>
        </authorList>
    </citation>
    <scope>NUCLEOTIDE SEQUENCE</scope>
    <source>
        <strain evidence="7">WJC10195</strain>
    </source>
</reference>
<evidence type="ECO:0000313" key="7">
    <source>
        <dbReference type="EMBL" id="KAJ8353269.1"/>
    </source>
</evidence>
<dbReference type="AlphaFoldDB" id="A0A9Q1IUB4"/>
<dbReference type="SUPFAM" id="SSF140996">
    <property type="entry name" value="Hermes dimerisation domain"/>
    <property type="match status" value="1"/>
</dbReference>
<dbReference type="PANTHER" id="PTHR46481:SF10">
    <property type="entry name" value="ZINC FINGER BED DOMAIN-CONTAINING PROTEIN 39"/>
    <property type="match status" value="1"/>
</dbReference>
<keyword evidence="5" id="KW-0539">Nucleus</keyword>
<gene>
    <name evidence="7" type="ORF">SKAU_G00208360</name>
</gene>
<evidence type="ECO:0000256" key="6">
    <source>
        <dbReference type="SAM" id="MobiDB-lite"/>
    </source>
</evidence>
<dbReference type="InterPro" id="IPR012337">
    <property type="entry name" value="RNaseH-like_sf"/>
</dbReference>
<sequence length="428" mass="47467">MLLAGADASQPTIASVLGRRNCDARQAEGITQRLCHMMEKDMMPIITVDGEGFRELINFLEPGYRIPSRGTITRRLEARYTERKGELKAQLASVNVALTTALTTESYITITCHYIAEDWQVKSAVLLTEIIWPSMMVIVAAGKLVKHFHHSTPATKALEAKQQQMRLPTHRLIQSCKTRWNSVCEMFDRLVEQRWAVNAVLSDRTVTKLQDARVLELKDEYWQLMEDIAPVLAALKCATTVMSAETEVSISNTYPITFRLINTHLMREEGDSSKVAEFKSKVRTSLGERMKVQSDDLTSTPAMIASMLDPRHKHLGFLTPVRRLAANAKLLELAAEVDVTTTDEASHATDSGDEGGSQAGAAVQEAVQEAAPQSVRRASNAMLLLLGDHYSTRTNDTETEVDNFLKDIPPPLNVSPTECRTLNEGVGC</sequence>
<comment type="subcellular location">
    <subcellularLocation>
        <location evidence="1">Nucleus</location>
    </subcellularLocation>
</comment>
<keyword evidence="2" id="KW-0479">Metal-binding</keyword>
<evidence type="ECO:0000256" key="3">
    <source>
        <dbReference type="ARBA" id="ARBA00022771"/>
    </source>
</evidence>
<dbReference type="OrthoDB" id="1607513at2759"/>
<protein>
    <submittedName>
        <fullName evidence="7">Uncharacterized protein</fullName>
    </submittedName>
</protein>
<proteinExistence type="predicted"/>
<keyword evidence="8" id="KW-1185">Reference proteome</keyword>
<evidence type="ECO:0000256" key="2">
    <source>
        <dbReference type="ARBA" id="ARBA00022723"/>
    </source>
</evidence>
<dbReference type="GO" id="GO:0005634">
    <property type="term" value="C:nucleus"/>
    <property type="evidence" value="ECO:0007669"/>
    <property type="project" value="UniProtKB-SubCell"/>
</dbReference>
<evidence type="ECO:0000313" key="8">
    <source>
        <dbReference type="Proteomes" id="UP001152622"/>
    </source>
</evidence>
<dbReference type="PANTHER" id="PTHR46481">
    <property type="entry name" value="ZINC FINGER BED DOMAIN-CONTAINING PROTEIN 4"/>
    <property type="match status" value="1"/>
</dbReference>
<accession>A0A9Q1IUB4</accession>
<evidence type="ECO:0000256" key="4">
    <source>
        <dbReference type="ARBA" id="ARBA00022833"/>
    </source>
</evidence>
<name>A0A9Q1IUB4_SYNKA</name>
<organism evidence="7 8">
    <name type="scientific">Synaphobranchus kaupii</name>
    <name type="common">Kaup's arrowtooth eel</name>
    <dbReference type="NCBI Taxonomy" id="118154"/>
    <lineage>
        <taxon>Eukaryota</taxon>
        <taxon>Metazoa</taxon>
        <taxon>Chordata</taxon>
        <taxon>Craniata</taxon>
        <taxon>Vertebrata</taxon>
        <taxon>Euteleostomi</taxon>
        <taxon>Actinopterygii</taxon>
        <taxon>Neopterygii</taxon>
        <taxon>Teleostei</taxon>
        <taxon>Anguilliformes</taxon>
        <taxon>Synaphobranchidae</taxon>
        <taxon>Synaphobranchus</taxon>
    </lineage>
</organism>
<dbReference type="GO" id="GO:0008270">
    <property type="term" value="F:zinc ion binding"/>
    <property type="evidence" value="ECO:0007669"/>
    <property type="project" value="UniProtKB-KW"/>
</dbReference>
<dbReference type="EMBL" id="JAINUF010000007">
    <property type="protein sequence ID" value="KAJ8353269.1"/>
    <property type="molecule type" value="Genomic_DNA"/>
</dbReference>
<keyword evidence="4" id="KW-0862">Zinc</keyword>
<dbReference type="SUPFAM" id="SSF53098">
    <property type="entry name" value="Ribonuclease H-like"/>
    <property type="match status" value="1"/>
</dbReference>
<dbReference type="InterPro" id="IPR052035">
    <property type="entry name" value="ZnF_BED_domain_contain"/>
</dbReference>
<feature type="region of interest" description="Disordered" evidence="6">
    <location>
        <begin position="341"/>
        <end position="360"/>
    </location>
</feature>
<comment type="caution">
    <text evidence="7">The sequence shown here is derived from an EMBL/GenBank/DDBJ whole genome shotgun (WGS) entry which is preliminary data.</text>
</comment>
<keyword evidence="3" id="KW-0863">Zinc-finger</keyword>